<dbReference type="InterPro" id="IPR039448">
    <property type="entry name" value="Beta_helix"/>
</dbReference>
<keyword evidence="2" id="KW-1133">Transmembrane helix</keyword>
<proteinExistence type="predicted"/>
<sequence length="433" mass="43296">MSDNPAAPGDGGPGADGPGDSPPAGGSPAGEPAAQRLRRIWLSGGPPLWVASAALLISVVALIVAGASAGDDRPVVYGAGPSAGPTIPVAEPTDDGDDTDGSGATASGPAPGGTAATGGTAAPTATGSAAAVATGPVTCPAATVTVSDAKSLQQALDQARPGTVIKMQDGVYPDRFTATTPGTADRPVFLCGGPGAVIDAGGVDGGYAFHLDGASHWRLIGFTVRNGQKGVMADGVQGTVIQGLTVEDIGDEGIHLRDFSSGNVVEGNTVRATGKRKEQFGEGVYVGSAQSNWCTVTGCKPDKSDDNVIRGNHISDTTAESVDIKEGTTGGSLTGNTFDGAGLSGGHNDSWVDVKGNDWLIKGNVGRHSREDGFQTHRILDGWGTGNVFQANTAQVDGPGYGFHFAPPENNKVTCDNKVADAAKGLANIACAS</sequence>
<feature type="compositionally biased region" description="Low complexity" evidence="1">
    <location>
        <begin position="101"/>
        <end position="123"/>
    </location>
</feature>
<accession>A0AB39QUJ4</accession>
<dbReference type="InterPro" id="IPR011050">
    <property type="entry name" value="Pectin_lyase_fold/virulence"/>
</dbReference>
<keyword evidence="2" id="KW-0472">Membrane</keyword>
<evidence type="ECO:0000256" key="2">
    <source>
        <dbReference type="SAM" id="Phobius"/>
    </source>
</evidence>
<evidence type="ECO:0000256" key="1">
    <source>
        <dbReference type="SAM" id="MobiDB-lite"/>
    </source>
</evidence>
<evidence type="ECO:0000313" key="4">
    <source>
        <dbReference type="EMBL" id="XDQ46127.1"/>
    </source>
</evidence>
<dbReference type="EMBL" id="CP163441">
    <property type="protein sequence ID" value="XDQ46127.1"/>
    <property type="molecule type" value="Genomic_DNA"/>
</dbReference>
<dbReference type="InterPro" id="IPR006626">
    <property type="entry name" value="PbH1"/>
</dbReference>
<dbReference type="SMART" id="SM00710">
    <property type="entry name" value="PbH1"/>
    <property type="match status" value="5"/>
</dbReference>
<feature type="domain" description="Right handed beta helix" evidence="3">
    <location>
        <begin position="205"/>
        <end position="300"/>
    </location>
</feature>
<dbReference type="RefSeq" id="WP_369225033.1">
    <property type="nucleotide sequence ID" value="NZ_CP163441.1"/>
</dbReference>
<organism evidence="4">
    <name type="scientific">Streptomyces sp. R39</name>
    <dbReference type="NCBI Taxonomy" id="3238631"/>
    <lineage>
        <taxon>Bacteria</taxon>
        <taxon>Bacillati</taxon>
        <taxon>Actinomycetota</taxon>
        <taxon>Actinomycetes</taxon>
        <taxon>Kitasatosporales</taxon>
        <taxon>Streptomycetaceae</taxon>
        <taxon>Streptomyces</taxon>
    </lineage>
</organism>
<gene>
    <name evidence="4" type="ORF">AB5J52_29865</name>
</gene>
<feature type="region of interest" description="Disordered" evidence="1">
    <location>
        <begin position="76"/>
        <end position="123"/>
    </location>
</feature>
<keyword evidence="2" id="KW-0812">Transmembrane</keyword>
<evidence type="ECO:0000259" key="3">
    <source>
        <dbReference type="Pfam" id="PF13229"/>
    </source>
</evidence>
<dbReference type="InterPro" id="IPR012334">
    <property type="entry name" value="Pectin_lyas_fold"/>
</dbReference>
<protein>
    <submittedName>
        <fullName evidence="4">Nitrous oxide reductase family maturation protein NosD</fullName>
    </submittedName>
</protein>
<dbReference type="AlphaFoldDB" id="A0AB39QUJ4"/>
<feature type="region of interest" description="Disordered" evidence="1">
    <location>
        <begin position="1"/>
        <end position="32"/>
    </location>
</feature>
<name>A0AB39QUJ4_9ACTN</name>
<dbReference type="Gene3D" id="2.160.20.10">
    <property type="entry name" value="Single-stranded right-handed beta-helix, Pectin lyase-like"/>
    <property type="match status" value="1"/>
</dbReference>
<dbReference type="Pfam" id="PF13229">
    <property type="entry name" value="Beta_helix"/>
    <property type="match status" value="1"/>
</dbReference>
<reference evidence="4" key="1">
    <citation type="submission" date="2024-07" db="EMBL/GenBank/DDBJ databases">
        <authorList>
            <person name="Yu S.T."/>
        </authorList>
    </citation>
    <scope>NUCLEOTIDE SEQUENCE</scope>
    <source>
        <strain evidence="4">R39</strain>
    </source>
</reference>
<dbReference type="SUPFAM" id="SSF51126">
    <property type="entry name" value="Pectin lyase-like"/>
    <property type="match status" value="1"/>
</dbReference>
<feature type="compositionally biased region" description="Low complexity" evidence="1">
    <location>
        <begin position="18"/>
        <end position="32"/>
    </location>
</feature>
<feature type="transmembrane region" description="Helical" evidence="2">
    <location>
        <begin position="48"/>
        <end position="67"/>
    </location>
</feature>